<dbReference type="OrthoDB" id="9803735at2"/>
<dbReference type="PRINTS" id="PR00039">
    <property type="entry name" value="HTHLYSR"/>
</dbReference>
<dbReference type="PANTHER" id="PTHR30419:SF29">
    <property type="entry name" value="LYSR-FAMILY TRANSCRIPTIONAL REGULATOR"/>
    <property type="match status" value="1"/>
</dbReference>
<dbReference type="Pfam" id="PF00126">
    <property type="entry name" value="HTH_1"/>
    <property type="match status" value="1"/>
</dbReference>
<evidence type="ECO:0000256" key="1">
    <source>
        <dbReference type="ARBA" id="ARBA00009437"/>
    </source>
</evidence>
<dbReference type="InterPro" id="IPR050950">
    <property type="entry name" value="HTH-type_LysR_regulators"/>
</dbReference>
<dbReference type="RefSeq" id="WP_055149113.1">
    <property type="nucleotide sequence ID" value="NZ_JXSZ01000010.1"/>
</dbReference>
<name>A0A0P7BZ85_9BACT</name>
<comment type="similarity">
    <text evidence="1">Belongs to the LysR transcriptional regulatory family.</text>
</comment>
<keyword evidence="4" id="KW-0804">Transcription</keyword>
<evidence type="ECO:0000256" key="3">
    <source>
        <dbReference type="ARBA" id="ARBA00023125"/>
    </source>
</evidence>
<dbReference type="PANTHER" id="PTHR30419">
    <property type="entry name" value="HTH-TYPE TRANSCRIPTIONAL REGULATOR YBHD"/>
    <property type="match status" value="1"/>
</dbReference>
<dbReference type="AlphaFoldDB" id="A0A0P7BZ85"/>
<dbReference type="InterPro" id="IPR036390">
    <property type="entry name" value="WH_DNA-bd_sf"/>
</dbReference>
<dbReference type="InterPro" id="IPR036388">
    <property type="entry name" value="WH-like_DNA-bd_sf"/>
</dbReference>
<sequence length="307" mass="34984">MNLHQLEYVLAVNQHRHFARAAEACHVTQPTLSMMIQKLEEELEIKIFDRSRQPVCPTDAGEKLILQCKAVLVEAERLKEMAKEEREYIGGRLRIGVIPTIAPYLLPLFIQSFHQKYPEVELKISEMITPRILEKLESGELDAGILVPPENEKGVKTIPLYTEAFVVYSPREFEKEYLLADDINADELLLLEEGHCFRSQIIQFCELRKQSGNAIEYTSGSLETLRNLADKHLGITILPELATLNFTPEQLKKTKQFASPQPVREVGLIMSRGYVKKKLIDLLAEEIRTSLPTESIKNDSQLIPFTG</sequence>
<dbReference type="Pfam" id="PF03466">
    <property type="entry name" value="LysR_substrate"/>
    <property type="match status" value="1"/>
</dbReference>
<evidence type="ECO:0000313" key="7">
    <source>
        <dbReference type="Proteomes" id="UP000050454"/>
    </source>
</evidence>
<dbReference type="Gene3D" id="1.10.10.10">
    <property type="entry name" value="Winged helix-like DNA-binding domain superfamily/Winged helix DNA-binding domain"/>
    <property type="match status" value="1"/>
</dbReference>
<dbReference type="FunFam" id="1.10.10.10:FF:000001">
    <property type="entry name" value="LysR family transcriptional regulator"/>
    <property type="match status" value="1"/>
</dbReference>
<dbReference type="STRING" id="1605367.AFM12_13505"/>
<dbReference type="PATRIC" id="fig|1605367.3.peg.96"/>
<protein>
    <recommendedName>
        <fullName evidence="5">HTH lysR-type domain-containing protein</fullName>
    </recommendedName>
</protein>
<evidence type="ECO:0000256" key="4">
    <source>
        <dbReference type="ARBA" id="ARBA00023163"/>
    </source>
</evidence>
<dbReference type="SUPFAM" id="SSF53850">
    <property type="entry name" value="Periplasmic binding protein-like II"/>
    <property type="match status" value="1"/>
</dbReference>
<evidence type="ECO:0000313" key="6">
    <source>
        <dbReference type="EMBL" id="KPM47519.1"/>
    </source>
</evidence>
<dbReference type="PROSITE" id="PS50931">
    <property type="entry name" value="HTH_LYSR"/>
    <property type="match status" value="1"/>
</dbReference>
<dbReference type="Gene3D" id="3.40.190.10">
    <property type="entry name" value="Periplasmic binding protein-like II"/>
    <property type="match status" value="2"/>
</dbReference>
<keyword evidence="3" id="KW-0238">DNA-binding</keyword>
<keyword evidence="2" id="KW-0805">Transcription regulation</keyword>
<dbReference type="Proteomes" id="UP000050454">
    <property type="component" value="Unassembled WGS sequence"/>
</dbReference>
<organism evidence="6 7">
    <name type="scientific">Jiulongibacter sediminis</name>
    <dbReference type="NCBI Taxonomy" id="1605367"/>
    <lineage>
        <taxon>Bacteria</taxon>
        <taxon>Pseudomonadati</taxon>
        <taxon>Bacteroidota</taxon>
        <taxon>Cytophagia</taxon>
        <taxon>Cytophagales</taxon>
        <taxon>Leadbetterellaceae</taxon>
        <taxon>Jiulongibacter</taxon>
    </lineage>
</organism>
<gene>
    <name evidence="6" type="ORF">AFM12_13505</name>
</gene>
<dbReference type="EMBL" id="LGTQ01000010">
    <property type="protein sequence ID" value="KPM47519.1"/>
    <property type="molecule type" value="Genomic_DNA"/>
</dbReference>
<dbReference type="SUPFAM" id="SSF46785">
    <property type="entry name" value="Winged helix' DNA-binding domain"/>
    <property type="match status" value="1"/>
</dbReference>
<evidence type="ECO:0000259" key="5">
    <source>
        <dbReference type="PROSITE" id="PS50931"/>
    </source>
</evidence>
<comment type="caution">
    <text evidence="6">The sequence shown here is derived from an EMBL/GenBank/DDBJ whole genome shotgun (WGS) entry which is preliminary data.</text>
</comment>
<dbReference type="CDD" id="cd08411">
    <property type="entry name" value="PBP2_OxyR"/>
    <property type="match status" value="1"/>
</dbReference>
<dbReference type="InterPro" id="IPR005119">
    <property type="entry name" value="LysR_subst-bd"/>
</dbReference>
<dbReference type="GO" id="GO:0003700">
    <property type="term" value="F:DNA-binding transcription factor activity"/>
    <property type="evidence" value="ECO:0007669"/>
    <property type="project" value="InterPro"/>
</dbReference>
<dbReference type="GO" id="GO:0003677">
    <property type="term" value="F:DNA binding"/>
    <property type="evidence" value="ECO:0007669"/>
    <property type="project" value="UniProtKB-KW"/>
</dbReference>
<keyword evidence="7" id="KW-1185">Reference proteome</keyword>
<accession>A0A0P7BZ85</accession>
<evidence type="ECO:0000256" key="2">
    <source>
        <dbReference type="ARBA" id="ARBA00023015"/>
    </source>
</evidence>
<proteinExistence type="inferred from homology"/>
<feature type="domain" description="HTH lysR-type" evidence="5">
    <location>
        <begin position="1"/>
        <end position="58"/>
    </location>
</feature>
<reference evidence="6 7" key="1">
    <citation type="submission" date="2015-07" db="EMBL/GenBank/DDBJ databases">
        <title>The draft genome sequence of Leadbetterella sp. JN14-9.</title>
        <authorList>
            <person name="Liu Y."/>
            <person name="Du J."/>
            <person name="Shao Z."/>
        </authorList>
    </citation>
    <scope>NUCLEOTIDE SEQUENCE [LARGE SCALE GENOMIC DNA]</scope>
    <source>
        <strain evidence="6 7">JN14-9</strain>
    </source>
</reference>
<dbReference type="InterPro" id="IPR000847">
    <property type="entry name" value="LysR_HTH_N"/>
</dbReference>
<dbReference type="GO" id="GO:0005829">
    <property type="term" value="C:cytosol"/>
    <property type="evidence" value="ECO:0007669"/>
    <property type="project" value="TreeGrafter"/>
</dbReference>